<reference evidence="1" key="1">
    <citation type="journal article" date="2020" name="Microb. Genom.">
        <title>Genetic diversity of clinical and environmental Mucorales isolates obtained from an investigation of mucormycosis cases among solid organ transplant recipients.</title>
        <authorList>
            <person name="Nguyen M.H."/>
            <person name="Kaul D."/>
            <person name="Muto C."/>
            <person name="Cheng S.J."/>
            <person name="Richter R.A."/>
            <person name="Bruno V.M."/>
            <person name="Liu G."/>
            <person name="Beyhan S."/>
            <person name="Sundermann A.J."/>
            <person name="Mounaud S."/>
            <person name="Pasculle A.W."/>
            <person name="Nierman W.C."/>
            <person name="Driscoll E."/>
            <person name="Cumbie R."/>
            <person name="Clancy C.J."/>
            <person name="Dupont C.L."/>
        </authorList>
    </citation>
    <scope>NUCLEOTIDE SEQUENCE</scope>
    <source>
        <strain evidence="1">GL11</strain>
    </source>
</reference>
<dbReference type="Proteomes" id="UP000716291">
    <property type="component" value="Unassembled WGS sequence"/>
</dbReference>
<keyword evidence="2" id="KW-1185">Reference proteome</keyword>
<evidence type="ECO:0000313" key="1">
    <source>
        <dbReference type="EMBL" id="KAG1313643.1"/>
    </source>
</evidence>
<dbReference type="AlphaFoldDB" id="A0A9P6XHN3"/>
<sequence length="124" mass="14217">MLYAIAKESLDHEIHNEEKTVEVLLNVCKDNSIQYKRILEALKEDGGDIKRARFFTSTMPEPLPLPEAVVEANNSSSSSSHQTPLRAIETEKRITDMEWIAEFIDNYTAEKKKMNWQVCFDTGP</sequence>
<evidence type="ECO:0000313" key="2">
    <source>
        <dbReference type="Proteomes" id="UP000716291"/>
    </source>
</evidence>
<dbReference type="EMBL" id="JAANQT010000175">
    <property type="protein sequence ID" value="KAG1313643.1"/>
    <property type="molecule type" value="Genomic_DNA"/>
</dbReference>
<protein>
    <submittedName>
        <fullName evidence="1">Uncharacterized protein</fullName>
    </submittedName>
</protein>
<dbReference type="OrthoDB" id="2285917at2759"/>
<accession>A0A9P6XHN3</accession>
<proteinExistence type="predicted"/>
<comment type="caution">
    <text evidence="1">The sequence shown here is derived from an EMBL/GenBank/DDBJ whole genome shotgun (WGS) entry which is preliminary data.</text>
</comment>
<name>A0A9P6XHN3_RHIOR</name>
<gene>
    <name evidence="1" type="ORF">G6F64_002092</name>
</gene>
<organism evidence="1 2">
    <name type="scientific">Rhizopus oryzae</name>
    <name type="common">Mucormycosis agent</name>
    <name type="synonym">Rhizopus arrhizus var. delemar</name>
    <dbReference type="NCBI Taxonomy" id="64495"/>
    <lineage>
        <taxon>Eukaryota</taxon>
        <taxon>Fungi</taxon>
        <taxon>Fungi incertae sedis</taxon>
        <taxon>Mucoromycota</taxon>
        <taxon>Mucoromycotina</taxon>
        <taxon>Mucoromycetes</taxon>
        <taxon>Mucorales</taxon>
        <taxon>Mucorineae</taxon>
        <taxon>Rhizopodaceae</taxon>
        <taxon>Rhizopus</taxon>
    </lineage>
</organism>